<organism evidence="2 3">
    <name type="scientific">Psychrobacter glaciei</name>
    <dbReference type="NCBI Taxonomy" id="619771"/>
    <lineage>
        <taxon>Bacteria</taxon>
        <taxon>Pseudomonadati</taxon>
        <taxon>Pseudomonadota</taxon>
        <taxon>Gammaproteobacteria</taxon>
        <taxon>Moraxellales</taxon>
        <taxon>Moraxellaceae</taxon>
        <taxon>Psychrobacter</taxon>
    </lineage>
</organism>
<feature type="signal peptide" evidence="1">
    <location>
        <begin position="1"/>
        <end position="21"/>
    </location>
</feature>
<sequence>MKLLSYVACFAVCSVVTQAQAGPTIREFMDSSESNAYFNCAYKGKTATKKCLVTHSYIKSSAHPNLKEFYGPNEALKVISIKWPDSDISRYAYVDSMEMVNLNNKEGWGYRLRDKDDKNGWGVDLSRGLFIDKASSNKDHIRLW</sequence>
<keyword evidence="3" id="KW-1185">Reference proteome</keyword>
<name>A0ABQ3GMC7_9GAMM</name>
<evidence type="ECO:0000313" key="2">
    <source>
        <dbReference type="EMBL" id="GHD26719.1"/>
    </source>
</evidence>
<feature type="chain" id="PRO_5047045563" description="DUF4453 domain-containing protein" evidence="1">
    <location>
        <begin position="22"/>
        <end position="144"/>
    </location>
</feature>
<dbReference type="RefSeq" id="WP_189580950.1">
    <property type="nucleotide sequence ID" value="NZ_BMZR01000001.1"/>
</dbReference>
<keyword evidence="1" id="KW-0732">Signal</keyword>
<gene>
    <name evidence="2" type="ORF">GCM10016272_03940</name>
</gene>
<dbReference type="EMBL" id="BMZR01000001">
    <property type="protein sequence ID" value="GHD26719.1"/>
    <property type="molecule type" value="Genomic_DNA"/>
</dbReference>
<reference evidence="3" key="1">
    <citation type="journal article" date="2019" name="Int. J. Syst. Evol. Microbiol.">
        <title>The Global Catalogue of Microorganisms (GCM) 10K type strain sequencing project: providing services to taxonomists for standard genome sequencing and annotation.</title>
        <authorList>
            <consortium name="The Broad Institute Genomics Platform"/>
            <consortium name="The Broad Institute Genome Sequencing Center for Infectious Disease"/>
            <person name="Wu L."/>
            <person name="Ma J."/>
        </authorList>
    </citation>
    <scope>NUCLEOTIDE SEQUENCE [LARGE SCALE GENOMIC DNA]</scope>
    <source>
        <strain evidence="3">KCTC 42280</strain>
    </source>
</reference>
<evidence type="ECO:0008006" key="4">
    <source>
        <dbReference type="Google" id="ProtNLM"/>
    </source>
</evidence>
<dbReference type="Proteomes" id="UP000610203">
    <property type="component" value="Unassembled WGS sequence"/>
</dbReference>
<comment type="caution">
    <text evidence="2">The sequence shown here is derived from an EMBL/GenBank/DDBJ whole genome shotgun (WGS) entry which is preliminary data.</text>
</comment>
<evidence type="ECO:0000256" key="1">
    <source>
        <dbReference type="SAM" id="SignalP"/>
    </source>
</evidence>
<evidence type="ECO:0000313" key="3">
    <source>
        <dbReference type="Proteomes" id="UP000610203"/>
    </source>
</evidence>
<protein>
    <recommendedName>
        <fullName evidence="4">DUF4453 domain-containing protein</fullName>
    </recommendedName>
</protein>
<accession>A0ABQ3GMC7</accession>
<proteinExistence type="predicted"/>